<dbReference type="AlphaFoldDB" id="A0A6I8M4E2"/>
<dbReference type="EMBL" id="CABVGP010000003">
    <property type="protein sequence ID" value="VVJ24735.1"/>
    <property type="molecule type" value="Genomic_DNA"/>
</dbReference>
<feature type="compositionally biased region" description="Polar residues" evidence="1">
    <location>
        <begin position="1"/>
        <end position="10"/>
    </location>
</feature>
<accession>A0A6I8M4E2</accession>
<evidence type="ECO:0000313" key="2">
    <source>
        <dbReference type="EMBL" id="VVJ24735.1"/>
    </source>
</evidence>
<sequence length="42" mass="4632">MAATRGSGQSALRRRRLGCQPVWRARRTKTPRPPSSRQGPSG</sequence>
<protein>
    <submittedName>
        <fullName evidence="2">Uncharacterized protein</fullName>
    </submittedName>
</protein>
<evidence type="ECO:0000313" key="3">
    <source>
        <dbReference type="Proteomes" id="UP000399805"/>
    </source>
</evidence>
<reference evidence="2 3" key="1">
    <citation type="submission" date="2019-09" db="EMBL/GenBank/DDBJ databases">
        <authorList>
            <person name="Leyn A S."/>
        </authorList>
    </citation>
    <scope>NUCLEOTIDE SEQUENCE [LARGE SCALE GENOMIC DNA]</scope>
    <source>
        <strain evidence="2">AA231_1</strain>
    </source>
</reference>
<feature type="region of interest" description="Disordered" evidence="1">
    <location>
        <begin position="1"/>
        <end position="42"/>
    </location>
</feature>
<evidence type="ECO:0000256" key="1">
    <source>
        <dbReference type="SAM" id="MobiDB-lite"/>
    </source>
</evidence>
<keyword evidence="3" id="KW-1185">Reference proteome</keyword>
<organism evidence="2 3">
    <name type="scientific">Amycolatopsis camponoti</name>
    <dbReference type="NCBI Taxonomy" id="2606593"/>
    <lineage>
        <taxon>Bacteria</taxon>
        <taxon>Bacillati</taxon>
        <taxon>Actinomycetota</taxon>
        <taxon>Actinomycetes</taxon>
        <taxon>Pseudonocardiales</taxon>
        <taxon>Pseudonocardiaceae</taxon>
        <taxon>Amycolatopsis</taxon>
    </lineage>
</organism>
<name>A0A6I8M4E2_9PSEU</name>
<proteinExistence type="predicted"/>
<dbReference type="Proteomes" id="UP000399805">
    <property type="component" value="Unassembled WGS sequence"/>
</dbReference>
<gene>
    <name evidence="2" type="ORF">AA23TX_09593</name>
</gene>